<reference evidence="2" key="1">
    <citation type="submission" date="2023-03" db="EMBL/GenBank/DDBJ databases">
        <title>Edaphobacter sp.</title>
        <authorList>
            <person name="Huber K.J."/>
            <person name="Papendorf J."/>
            <person name="Pilke C."/>
            <person name="Bunk B."/>
            <person name="Sproeer C."/>
            <person name="Pester M."/>
        </authorList>
    </citation>
    <scope>NUCLEOTIDE SEQUENCE</scope>
    <source>
        <strain evidence="2">DSM 110680</strain>
    </source>
</reference>
<proteinExistence type="predicted"/>
<accession>A0AAU7DJY0</accession>
<protein>
    <submittedName>
        <fullName evidence="2">Uncharacterized protein</fullName>
    </submittedName>
</protein>
<name>A0AAU7DJY0_9BACT</name>
<dbReference type="EMBL" id="CP121196">
    <property type="protein sequence ID" value="XBH18048.1"/>
    <property type="molecule type" value="Genomic_DNA"/>
</dbReference>
<evidence type="ECO:0000313" key="2">
    <source>
        <dbReference type="EMBL" id="XBH18053.1"/>
    </source>
</evidence>
<sequence>MIEQATDFLPVWMVLSAAFGFLAGEACGGQTRLRKYLEQANADLRDQLRRAQPPCDPTVQQALAQQRRVINDIHKRVAAVTKGFEKPAS</sequence>
<organism evidence="2">
    <name type="scientific">Telmatobacter sp. DSM 110680</name>
    <dbReference type="NCBI Taxonomy" id="3036704"/>
    <lineage>
        <taxon>Bacteria</taxon>
        <taxon>Pseudomonadati</taxon>
        <taxon>Acidobacteriota</taxon>
        <taxon>Terriglobia</taxon>
        <taxon>Terriglobales</taxon>
        <taxon>Acidobacteriaceae</taxon>
        <taxon>Telmatobacter</taxon>
    </lineage>
</organism>
<gene>
    <name evidence="1" type="ORF">P8935_01655</name>
    <name evidence="2" type="ORF">P8935_01685</name>
</gene>
<dbReference type="AlphaFoldDB" id="A0AAU7DJY0"/>
<evidence type="ECO:0000313" key="1">
    <source>
        <dbReference type="EMBL" id="XBH18048.1"/>
    </source>
</evidence>
<dbReference type="RefSeq" id="WP_348263274.1">
    <property type="nucleotide sequence ID" value="NZ_CP121196.1"/>
</dbReference>
<dbReference type="EMBL" id="CP121196">
    <property type="protein sequence ID" value="XBH18053.1"/>
    <property type="molecule type" value="Genomic_DNA"/>
</dbReference>